<gene>
    <name evidence="1" type="ORF">SAMN05421579_1362</name>
</gene>
<proteinExistence type="predicted"/>
<dbReference type="AlphaFoldDB" id="A0A1I5D7H5"/>
<keyword evidence="2" id="KW-1185">Reference proteome</keyword>
<accession>A0A1I5D7H5</accession>
<evidence type="ECO:0000313" key="2">
    <source>
        <dbReference type="Proteomes" id="UP000199011"/>
    </source>
</evidence>
<protein>
    <submittedName>
        <fullName evidence="1">Uncharacterized protein</fullName>
    </submittedName>
</protein>
<evidence type="ECO:0000313" key="1">
    <source>
        <dbReference type="EMBL" id="SFN95162.1"/>
    </source>
</evidence>
<dbReference type="Proteomes" id="UP000199011">
    <property type="component" value="Unassembled WGS sequence"/>
</dbReference>
<dbReference type="OrthoDB" id="9816400at2"/>
<name>A0A1I5D7H5_9GAMM</name>
<dbReference type="STRING" id="53341.SAMN05421579_1362"/>
<organism evidence="1 2">
    <name type="scientific">Xenorhabdus japonica</name>
    <dbReference type="NCBI Taxonomy" id="53341"/>
    <lineage>
        <taxon>Bacteria</taxon>
        <taxon>Pseudomonadati</taxon>
        <taxon>Pseudomonadota</taxon>
        <taxon>Gammaproteobacteria</taxon>
        <taxon>Enterobacterales</taxon>
        <taxon>Morganellaceae</taxon>
        <taxon>Xenorhabdus</taxon>
    </lineage>
</organism>
<sequence length="115" mass="12691">MGGEERVLVEAGGGSRNWSDEEIKIIKETKSNGKLSSIISQRGYTGHHINSVKGNGALGGELGKETLEILFFYRMVNTLVVLMNTYIVIKGIGEFMKIQEKVASLIEKKQQDNCS</sequence>
<dbReference type="RefSeq" id="WP_092520185.1">
    <property type="nucleotide sequence ID" value="NZ_CAWRAH010000078.1"/>
</dbReference>
<dbReference type="EMBL" id="FOVO01000036">
    <property type="protein sequence ID" value="SFN95162.1"/>
    <property type="molecule type" value="Genomic_DNA"/>
</dbReference>
<reference evidence="2" key="1">
    <citation type="submission" date="2016-10" db="EMBL/GenBank/DDBJ databases">
        <authorList>
            <person name="Varghese N."/>
            <person name="Submissions S."/>
        </authorList>
    </citation>
    <scope>NUCLEOTIDE SEQUENCE [LARGE SCALE GENOMIC DNA]</scope>
    <source>
        <strain evidence="2">DSM 16522</strain>
    </source>
</reference>